<dbReference type="InterPro" id="IPR005119">
    <property type="entry name" value="LysR_subst-bd"/>
</dbReference>
<dbReference type="FunFam" id="3.40.190.290:FF:000001">
    <property type="entry name" value="Transcriptional regulator, LysR family"/>
    <property type="match status" value="1"/>
</dbReference>
<evidence type="ECO:0000259" key="5">
    <source>
        <dbReference type="PROSITE" id="PS50931"/>
    </source>
</evidence>
<dbReference type="RefSeq" id="WP_014595102.1">
    <property type="nucleotide sequence ID" value="NC_017531.2"/>
</dbReference>
<name>A0A0H3L9K0_PANAA</name>
<comment type="similarity">
    <text evidence="1">Belongs to the LysR transcriptional regulatory family.</text>
</comment>
<dbReference type="KEGG" id="paj:PAJ_3486"/>
<evidence type="ECO:0000313" key="6">
    <source>
        <dbReference type="EMBL" id="BAK13565.1"/>
    </source>
</evidence>
<dbReference type="FunFam" id="1.10.10.10:FF:000001">
    <property type="entry name" value="LysR family transcriptional regulator"/>
    <property type="match status" value="1"/>
</dbReference>
<dbReference type="GO" id="GO:0006351">
    <property type="term" value="P:DNA-templated transcription"/>
    <property type="evidence" value="ECO:0007669"/>
    <property type="project" value="TreeGrafter"/>
</dbReference>
<evidence type="ECO:0000256" key="2">
    <source>
        <dbReference type="ARBA" id="ARBA00023015"/>
    </source>
</evidence>
<dbReference type="PANTHER" id="PTHR30537">
    <property type="entry name" value="HTH-TYPE TRANSCRIPTIONAL REGULATOR"/>
    <property type="match status" value="1"/>
</dbReference>
<dbReference type="OrthoDB" id="9786526at2"/>
<evidence type="ECO:0000256" key="1">
    <source>
        <dbReference type="ARBA" id="ARBA00009437"/>
    </source>
</evidence>
<evidence type="ECO:0000256" key="3">
    <source>
        <dbReference type="ARBA" id="ARBA00023125"/>
    </source>
</evidence>
<evidence type="ECO:0000313" key="7">
    <source>
        <dbReference type="Proteomes" id="UP000006690"/>
    </source>
</evidence>
<dbReference type="PATRIC" id="fig|932677.3.peg.4015"/>
<sequence length="310" mass="34361">MLNQSRESRTSSDDLAFFLRVASLGSLTAAARALGLSLAAVSKRLSLLEQRLGVQLLRRTTRKLELTPEGRRYLEGARPLLEQLVALEDAVSGETAELRGTLNINASFGFGRRHIAPCVSAFAALHPHLALSLQLSSQPLNFLDAHVDIDIRVGEPPDSRLVARKLVHNPRVLCCSPAYAAKHGLPDSIRALAQHNCILLRQHDSDFALWRFVSDAESLSQKVRGNLVTNDGEVAMRMALDGHGILLRSWWDAKHSIAAGELRHVLPEWRSPDGDIFAVWQAQRQQPSRLMAFVTFLQERLQSDSALTHL</sequence>
<dbReference type="Pfam" id="PF00126">
    <property type="entry name" value="HTH_1"/>
    <property type="match status" value="1"/>
</dbReference>
<accession>A0A0H3L9K0</accession>
<dbReference type="GO" id="GO:0003700">
    <property type="term" value="F:DNA-binding transcription factor activity"/>
    <property type="evidence" value="ECO:0007669"/>
    <property type="project" value="InterPro"/>
</dbReference>
<dbReference type="Gene3D" id="1.10.10.10">
    <property type="entry name" value="Winged helix-like DNA-binding domain superfamily/Winged helix DNA-binding domain"/>
    <property type="match status" value="1"/>
</dbReference>
<dbReference type="Pfam" id="PF03466">
    <property type="entry name" value="LysR_substrate"/>
    <property type="match status" value="1"/>
</dbReference>
<dbReference type="InterPro" id="IPR058163">
    <property type="entry name" value="LysR-type_TF_proteobact-type"/>
</dbReference>
<evidence type="ECO:0000256" key="4">
    <source>
        <dbReference type="ARBA" id="ARBA00023163"/>
    </source>
</evidence>
<dbReference type="Gene3D" id="3.40.190.290">
    <property type="match status" value="1"/>
</dbReference>
<keyword evidence="3" id="KW-0238">DNA-binding</keyword>
<dbReference type="EMBL" id="AP012032">
    <property type="protein sequence ID" value="BAK13565.1"/>
    <property type="molecule type" value="Genomic_DNA"/>
</dbReference>
<dbReference type="AlphaFoldDB" id="A0A0H3L9K0"/>
<dbReference type="HOGENOM" id="CLU_039613_16_4_6"/>
<proteinExistence type="inferred from homology"/>
<protein>
    <submittedName>
        <fullName evidence="6">HTH-type transcriptional regulator YeaT</fullName>
    </submittedName>
</protein>
<organism evidence="6 7">
    <name type="scientific">Pantoea ananatis (strain AJ13355)</name>
    <dbReference type="NCBI Taxonomy" id="932677"/>
    <lineage>
        <taxon>Bacteria</taxon>
        <taxon>Pseudomonadati</taxon>
        <taxon>Pseudomonadota</taxon>
        <taxon>Gammaproteobacteria</taxon>
        <taxon>Enterobacterales</taxon>
        <taxon>Erwiniaceae</taxon>
        <taxon>Pantoea</taxon>
    </lineage>
</organism>
<dbReference type="SUPFAM" id="SSF46785">
    <property type="entry name" value="Winged helix' DNA-binding domain"/>
    <property type="match status" value="1"/>
</dbReference>
<dbReference type="eggNOG" id="COG0583">
    <property type="taxonomic scope" value="Bacteria"/>
</dbReference>
<dbReference type="PROSITE" id="PS50931">
    <property type="entry name" value="HTH_LYSR"/>
    <property type="match status" value="1"/>
</dbReference>
<dbReference type="GO" id="GO:0043565">
    <property type="term" value="F:sequence-specific DNA binding"/>
    <property type="evidence" value="ECO:0007669"/>
    <property type="project" value="TreeGrafter"/>
</dbReference>
<dbReference type="InterPro" id="IPR000847">
    <property type="entry name" value="LysR_HTH_N"/>
</dbReference>
<keyword evidence="2" id="KW-0805">Transcription regulation</keyword>
<dbReference type="InterPro" id="IPR036388">
    <property type="entry name" value="WH-like_DNA-bd_sf"/>
</dbReference>
<gene>
    <name evidence="6" type="primary">yeaT</name>
    <name evidence="6" type="ordered locus">PAJ_3486</name>
</gene>
<dbReference type="InterPro" id="IPR036390">
    <property type="entry name" value="WH_DNA-bd_sf"/>
</dbReference>
<keyword evidence="4" id="KW-0804">Transcription</keyword>
<dbReference type="PANTHER" id="PTHR30537:SF5">
    <property type="entry name" value="HTH-TYPE TRANSCRIPTIONAL ACTIVATOR TTDR-RELATED"/>
    <property type="match status" value="1"/>
</dbReference>
<reference evidence="7" key="1">
    <citation type="journal article" date="2012" name="Appl. Microbiol. Biotechnol.">
        <title>The complete genome sequence of Pantoea ananatis AJ13355, an organism with great biotechnological potential.</title>
        <authorList>
            <person name="Hara Y."/>
            <person name="Kadotani N."/>
            <person name="Izui H."/>
            <person name="Katashkina J.I."/>
            <person name="Kuvaeva T.M."/>
            <person name="Andreeva I.G."/>
            <person name="Golubeva L.I."/>
            <person name="Malko D.B."/>
            <person name="Makeev V.J."/>
            <person name="Mashko S.V."/>
            <person name="Kozlov Y.I."/>
        </authorList>
    </citation>
    <scope>NUCLEOTIDE SEQUENCE [LARGE SCALE GENOMIC DNA]</scope>
    <source>
        <strain evidence="7">AJ13355</strain>
    </source>
</reference>
<dbReference type="Proteomes" id="UP000006690">
    <property type="component" value="Chromosome"/>
</dbReference>
<dbReference type="SUPFAM" id="SSF53850">
    <property type="entry name" value="Periplasmic binding protein-like II"/>
    <property type="match status" value="1"/>
</dbReference>
<feature type="domain" description="HTH lysR-type" evidence="5">
    <location>
        <begin position="10"/>
        <end position="67"/>
    </location>
</feature>